<dbReference type="Proteomes" id="UP001055439">
    <property type="component" value="Chromosome 8"/>
</dbReference>
<proteinExistence type="predicted"/>
<name>A0A9E7KR13_9LILI</name>
<protein>
    <submittedName>
        <fullName evidence="1">Uncharacterized protein</fullName>
    </submittedName>
</protein>
<evidence type="ECO:0000313" key="1">
    <source>
        <dbReference type="EMBL" id="URE30653.1"/>
    </source>
</evidence>
<sequence length="98" mass="11124">MARRRHLSPAVSCFNVPALGGGRSAAGVPQMHVMEIDIAARRTSAALERHRHRRRRRPPYVPKEDVAYLHTRRRLTNGSVNAIEMLDRNAVSKIVWCT</sequence>
<dbReference type="EMBL" id="CP097510">
    <property type="protein sequence ID" value="URE30653.1"/>
    <property type="molecule type" value="Genomic_DNA"/>
</dbReference>
<reference evidence="1" key="1">
    <citation type="submission" date="2022-05" db="EMBL/GenBank/DDBJ databases">
        <title>The Musa troglodytarum L. genome provides insights into the mechanism of non-climacteric behaviour and enrichment of carotenoids.</title>
        <authorList>
            <person name="Wang J."/>
        </authorList>
    </citation>
    <scope>NUCLEOTIDE SEQUENCE</scope>
    <source>
        <tissue evidence="1">Leaf</tissue>
    </source>
</reference>
<organism evidence="1 2">
    <name type="scientific">Musa troglodytarum</name>
    <name type="common">fe'i banana</name>
    <dbReference type="NCBI Taxonomy" id="320322"/>
    <lineage>
        <taxon>Eukaryota</taxon>
        <taxon>Viridiplantae</taxon>
        <taxon>Streptophyta</taxon>
        <taxon>Embryophyta</taxon>
        <taxon>Tracheophyta</taxon>
        <taxon>Spermatophyta</taxon>
        <taxon>Magnoliopsida</taxon>
        <taxon>Liliopsida</taxon>
        <taxon>Zingiberales</taxon>
        <taxon>Musaceae</taxon>
        <taxon>Musa</taxon>
    </lineage>
</organism>
<gene>
    <name evidence="1" type="ORF">MUK42_35922</name>
</gene>
<evidence type="ECO:0000313" key="2">
    <source>
        <dbReference type="Proteomes" id="UP001055439"/>
    </source>
</evidence>
<keyword evidence="2" id="KW-1185">Reference proteome</keyword>
<dbReference type="AlphaFoldDB" id="A0A9E7KR13"/>
<accession>A0A9E7KR13</accession>